<evidence type="ECO:0000256" key="4">
    <source>
        <dbReference type="ARBA" id="ARBA00023136"/>
    </source>
</evidence>
<protein>
    <recommendedName>
        <fullName evidence="5">Probable membrane transporter protein</fullName>
    </recommendedName>
</protein>
<evidence type="ECO:0000313" key="8">
    <source>
        <dbReference type="Proteomes" id="UP000029878"/>
    </source>
</evidence>
<name>A0A4U8SDR8_9HELI</name>
<proteinExistence type="inferred from homology"/>
<feature type="transmembrane region" description="Helical" evidence="5">
    <location>
        <begin position="180"/>
        <end position="200"/>
    </location>
</feature>
<keyword evidence="5" id="KW-1003">Cell membrane</keyword>
<comment type="subcellular location">
    <subcellularLocation>
        <location evidence="5">Cell membrane</location>
        <topology evidence="5">Multi-pass membrane protein</topology>
    </subcellularLocation>
    <subcellularLocation>
        <location evidence="1">Membrane</location>
        <topology evidence="1">Multi-pass membrane protein</topology>
    </subcellularLocation>
</comment>
<evidence type="ECO:0000256" key="2">
    <source>
        <dbReference type="ARBA" id="ARBA00022692"/>
    </source>
</evidence>
<dbReference type="EMBL" id="JRPL02000003">
    <property type="protein sequence ID" value="TLD84276.1"/>
    <property type="molecule type" value="Genomic_DNA"/>
</dbReference>
<dbReference type="Proteomes" id="UP000029878">
    <property type="component" value="Unassembled WGS sequence"/>
</dbReference>
<comment type="similarity">
    <text evidence="5">Belongs to the 4-toluene sulfonate uptake permease (TSUP) (TC 2.A.102) family.</text>
</comment>
<comment type="caution">
    <text evidence="7">The sequence shown here is derived from an EMBL/GenBank/DDBJ whole genome shotgun (WGS) entry which is preliminary data.</text>
</comment>
<evidence type="ECO:0000313" key="6">
    <source>
        <dbReference type="EMBL" id="GAB0172108.1"/>
    </source>
</evidence>
<evidence type="ECO:0000313" key="7">
    <source>
        <dbReference type="EMBL" id="TLD84276.1"/>
    </source>
</evidence>
<dbReference type="PANTHER" id="PTHR43701">
    <property type="entry name" value="MEMBRANE TRANSPORTER PROTEIN MJ0441-RELATED"/>
    <property type="match status" value="1"/>
</dbReference>
<dbReference type="Pfam" id="PF01925">
    <property type="entry name" value="TauE"/>
    <property type="match status" value="1"/>
</dbReference>
<dbReference type="AlphaFoldDB" id="A0A4U8SDR8"/>
<sequence length="265" mass="28760">MEFVCLALLGILTGSISALFGIGGGMIIVPFMLYLHHLLPDFNFSTHEAVGISVMQMIFSSVFGTAINIFQKKNLCLDSAIFLGIGGFIGAAFSGIVLMYIAEKHLALTFLCVSLFTFYKFIFSVKKKPNNVVLTKWQQRGILVVIGTLTGVFAISLGIGGGVMLVPLLMHYLGFDTKKIVPLSLFFIMCAALSGTLSFIRHDVVTKDVLYVGFLLGSFSLIGVVIGTRLIDNIKAHIHHGILVVIYLASILATLNKVLGYYGII</sequence>
<feature type="transmembrane region" description="Helical" evidence="5">
    <location>
        <begin position="237"/>
        <end position="255"/>
    </location>
</feature>
<reference evidence="6 9" key="2">
    <citation type="submission" date="2024-06" db="EMBL/GenBank/DDBJ databases">
        <title>Draft genome sequence of Helicobacter trogontum NHP16-4001.</title>
        <authorList>
            <person name="Rimbara E."/>
            <person name="Suzuki M."/>
        </authorList>
    </citation>
    <scope>NUCLEOTIDE SEQUENCE [LARGE SCALE GENOMIC DNA]</scope>
    <source>
        <strain evidence="6 9">NHP16-4001</strain>
    </source>
</reference>
<feature type="transmembrane region" description="Helical" evidence="5">
    <location>
        <begin position="7"/>
        <end position="29"/>
    </location>
</feature>
<evidence type="ECO:0000256" key="5">
    <source>
        <dbReference type="RuleBase" id="RU363041"/>
    </source>
</evidence>
<evidence type="ECO:0000313" key="9">
    <source>
        <dbReference type="Proteomes" id="UP001562457"/>
    </source>
</evidence>
<dbReference type="Proteomes" id="UP001562457">
    <property type="component" value="Unassembled WGS sequence"/>
</dbReference>
<keyword evidence="4 5" id="KW-0472">Membrane</keyword>
<feature type="transmembrane region" description="Helical" evidence="5">
    <location>
        <begin position="209"/>
        <end position="231"/>
    </location>
</feature>
<dbReference type="InterPro" id="IPR051598">
    <property type="entry name" value="TSUP/Inactive_protease-like"/>
</dbReference>
<dbReference type="EMBL" id="BAAFHN010000002">
    <property type="protein sequence ID" value="GAB0172108.1"/>
    <property type="molecule type" value="Genomic_DNA"/>
</dbReference>
<evidence type="ECO:0000256" key="3">
    <source>
        <dbReference type="ARBA" id="ARBA00022989"/>
    </source>
</evidence>
<feature type="transmembrane region" description="Helical" evidence="5">
    <location>
        <begin position="81"/>
        <end position="100"/>
    </location>
</feature>
<dbReference type="PANTHER" id="PTHR43701:SF2">
    <property type="entry name" value="MEMBRANE TRANSPORTER PROTEIN YJNA-RELATED"/>
    <property type="match status" value="1"/>
</dbReference>
<feature type="transmembrane region" description="Helical" evidence="5">
    <location>
        <begin position="143"/>
        <end position="168"/>
    </location>
</feature>
<reference evidence="7 8" key="1">
    <citation type="journal article" date="2014" name="Genome Announc.">
        <title>Draft genome sequences of eight enterohepatic helicobacter species isolated from both laboratory and wild rodents.</title>
        <authorList>
            <person name="Sheh A."/>
            <person name="Shen Z."/>
            <person name="Fox J.G."/>
        </authorList>
    </citation>
    <scope>NUCLEOTIDE SEQUENCE [LARGE SCALE GENOMIC DNA]</scope>
    <source>
        <strain evidence="7 8">ATCC 700114</strain>
    </source>
</reference>
<keyword evidence="9" id="KW-1185">Reference proteome</keyword>
<dbReference type="GO" id="GO:0005886">
    <property type="term" value="C:plasma membrane"/>
    <property type="evidence" value="ECO:0007669"/>
    <property type="project" value="UniProtKB-SubCell"/>
</dbReference>
<feature type="transmembrane region" description="Helical" evidence="5">
    <location>
        <begin position="106"/>
        <end position="123"/>
    </location>
</feature>
<dbReference type="InterPro" id="IPR002781">
    <property type="entry name" value="TM_pro_TauE-like"/>
</dbReference>
<keyword evidence="2 5" id="KW-0812">Transmembrane</keyword>
<feature type="transmembrane region" description="Helical" evidence="5">
    <location>
        <begin position="49"/>
        <end position="69"/>
    </location>
</feature>
<accession>A0A4U8SDR8</accession>
<organism evidence="7 8">
    <name type="scientific">Helicobacter trogontum</name>
    <dbReference type="NCBI Taxonomy" id="50960"/>
    <lineage>
        <taxon>Bacteria</taxon>
        <taxon>Pseudomonadati</taxon>
        <taxon>Campylobacterota</taxon>
        <taxon>Epsilonproteobacteria</taxon>
        <taxon>Campylobacterales</taxon>
        <taxon>Helicobacteraceae</taxon>
        <taxon>Helicobacter</taxon>
    </lineage>
</organism>
<keyword evidence="3 5" id="KW-1133">Transmembrane helix</keyword>
<dbReference type="OrthoDB" id="5329774at2"/>
<gene>
    <name evidence="7" type="ORF">LS81_002090</name>
    <name evidence="6" type="ORF">NHP164001_01210</name>
</gene>
<evidence type="ECO:0000256" key="1">
    <source>
        <dbReference type="ARBA" id="ARBA00004141"/>
    </source>
</evidence>
<dbReference type="RefSeq" id="WP_034344773.1">
    <property type="nucleotide sequence ID" value="NZ_BAAFHN010000002.1"/>
</dbReference>